<evidence type="ECO:0000256" key="15">
    <source>
        <dbReference type="ARBA" id="ARBA00082249"/>
    </source>
</evidence>
<keyword evidence="10" id="KW-0472">Membrane</keyword>
<evidence type="ECO:0000256" key="7">
    <source>
        <dbReference type="ARBA" id="ARBA00022982"/>
    </source>
</evidence>
<comment type="similarity">
    <text evidence="2">Belongs to the UQCR10/QCR9 family.</text>
</comment>
<keyword evidence="6" id="KW-0999">Mitochondrion inner membrane</keyword>
<protein>
    <recommendedName>
        <fullName evidence="12">Cytochrome b-c1 complex subunit 9</fullName>
    </recommendedName>
    <alternativeName>
        <fullName evidence="13">Complex III subunit X</fullName>
    </alternativeName>
    <alternativeName>
        <fullName evidence="14">Cytochrome c1 non-heme 7 kDa protein</fullName>
    </alternativeName>
    <alternativeName>
        <fullName evidence="15">Ubiquinol-cytochrome c reductase complex 7.2 kDa protein</fullName>
    </alternativeName>
</protein>
<evidence type="ECO:0000256" key="13">
    <source>
        <dbReference type="ARBA" id="ARBA00076299"/>
    </source>
</evidence>
<evidence type="ECO:0000313" key="16">
    <source>
        <dbReference type="EMBL" id="KAF4076972.1"/>
    </source>
</evidence>
<evidence type="ECO:0000256" key="6">
    <source>
        <dbReference type="ARBA" id="ARBA00022792"/>
    </source>
</evidence>
<comment type="subunit">
    <text evidence="11">Component of the ubiquinol-cytochrome c oxidoreductase (cytochrome b-c1 complex, complex III, CIII), a multisubunit enzyme composed of 11 subunits. The complex is composed of 3 respiratory subunits cytochrome b, cytochrome c1 and Rieske protein UQCRFS1, 2 core protein subunits UQCRC1/QCR1 and UQCRC2/QCR2, and 6 low-molecular weight protein subunits UQCRH/QCR6, UQCRB/QCR7, UQCRQ/QCR8, UQCR10/QCR9, UQCR11/QCR10 and subunit 9, the cleavage product of Rieske protein UQCRFS1. The complex exists as an obligatory dimer and forms supercomplexes (SCs) in the inner mitochondrial membrane with NADH-ubiquinone oxidoreductase (complex I, CI) and cytochrome c oxidase (complex IV, CIV), resulting in different assemblies (supercomplex SCI(1)III(2)IV(1) and megacomplex MCI(2)III(2)IV(2)). Interacts with STMP1.</text>
</comment>
<keyword evidence="4" id="KW-0679">Respiratory chain</keyword>
<evidence type="ECO:0000256" key="2">
    <source>
        <dbReference type="ARBA" id="ARBA00007856"/>
    </source>
</evidence>
<evidence type="ECO:0000256" key="5">
    <source>
        <dbReference type="ARBA" id="ARBA00022692"/>
    </source>
</evidence>
<evidence type="ECO:0000256" key="14">
    <source>
        <dbReference type="ARBA" id="ARBA00077752"/>
    </source>
</evidence>
<dbReference type="InterPro" id="IPR008027">
    <property type="entry name" value="QCR9"/>
</dbReference>
<name>A0A7J6A269_AMEME</name>
<keyword evidence="17" id="KW-1185">Reference proteome</keyword>
<evidence type="ECO:0000256" key="1">
    <source>
        <dbReference type="ARBA" id="ARBA00004434"/>
    </source>
</evidence>
<evidence type="ECO:0000256" key="3">
    <source>
        <dbReference type="ARBA" id="ARBA00022448"/>
    </source>
</evidence>
<dbReference type="Proteomes" id="UP000593565">
    <property type="component" value="Unassembled WGS sequence"/>
</dbReference>
<dbReference type="Gene3D" id="1.20.5.260">
    <property type="entry name" value="Cytochrome b-c1 complex subunit 9"/>
    <property type="match status" value="1"/>
</dbReference>
<gene>
    <name evidence="16" type="ORF">AMELA_G00202560</name>
</gene>
<evidence type="ECO:0000256" key="11">
    <source>
        <dbReference type="ARBA" id="ARBA00064262"/>
    </source>
</evidence>
<comment type="caution">
    <text evidence="16">The sequence shown here is derived from an EMBL/GenBank/DDBJ whole genome shotgun (WGS) entry which is preliminary data.</text>
</comment>
<dbReference type="SUPFAM" id="SSF81514">
    <property type="entry name" value="Subunit X (non-heme 7 kDa protein) of cytochrome bc1 complex (Ubiquinol-cytochrome c reductase)"/>
    <property type="match status" value="1"/>
</dbReference>
<dbReference type="GO" id="GO:0045275">
    <property type="term" value="C:respiratory chain complex III"/>
    <property type="evidence" value="ECO:0007669"/>
    <property type="project" value="InterPro"/>
</dbReference>
<dbReference type="EMBL" id="JAAGNN010000018">
    <property type="protein sequence ID" value="KAF4076972.1"/>
    <property type="molecule type" value="Genomic_DNA"/>
</dbReference>
<organism evidence="16 17">
    <name type="scientific">Ameiurus melas</name>
    <name type="common">Black bullhead</name>
    <name type="synonym">Silurus melas</name>
    <dbReference type="NCBI Taxonomy" id="219545"/>
    <lineage>
        <taxon>Eukaryota</taxon>
        <taxon>Metazoa</taxon>
        <taxon>Chordata</taxon>
        <taxon>Craniata</taxon>
        <taxon>Vertebrata</taxon>
        <taxon>Euteleostomi</taxon>
        <taxon>Actinopterygii</taxon>
        <taxon>Neopterygii</taxon>
        <taxon>Teleostei</taxon>
        <taxon>Ostariophysi</taxon>
        <taxon>Siluriformes</taxon>
        <taxon>Ictaluridae</taxon>
        <taxon>Ameiurus</taxon>
    </lineage>
</organism>
<dbReference type="Pfam" id="PF05365">
    <property type="entry name" value="UCR_UQCRX_QCR9"/>
    <property type="match status" value="1"/>
</dbReference>
<keyword evidence="8" id="KW-1133">Transmembrane helix</keyword>
<accession>A0A7J6A269</accession>
<keyword evidence="5" id="KW-0812">Transmembrane</keyword>
<dbReference type="PANTHER" id="PTHR12980:SF0">
    <property type="entry name" value="CYTOCHROME B-C1 COMPLEX SUBUNIT 9"/>
    <property type="match status" value="1"/>
</dbReference>
<dbReference type="PANTHER" id="PTHR12980">
    <property type="entry name" value="UBIQUINOL-CYTOCHROME C REDUCTASE COMPLEX, SUBUNIT X"/>
    <property type="match status" value="1"/>
</dbReference>
<dbReference type="AlphaFoldDB" id="A0A7J6A269"/>
<evidence type="ECO:0000256" key="8">
    <source>
        <dbReference type="ARBA" id="ARBA00022989"/>
    </source>
</evidence>
<dbReference type="InterPro" id="IPR036656">
    <property type="entry name" value="QCR9_sf"/>
</dbReference>
<evidence type="ECO:0000256" key="12">
    <source>
        <dbReference type="ARBA" id="ARBA00068509"/>
    </source>
</evidence>
<sequence length="99" mass="11271">ILLDGRHKKGSRRVCSFLIGGAPLKFPPLPVVLQTLSNMALVRNVYNLLFRRTSTFAVTIMVGAVLFERVFDQGGDALFESLNRGKLWKHIKHNYEKEE</sequence>
<comment type="subcellular location">
    <subcellularLocation>
        <location evidence="1">Mitochondrion inner membrane</location>
        <topology evidence="1">Single-pass membrane protein</topology>
    </subcellularLocation>
</comment>
<feature type="non-terminal residue" evidence="16">
    <location>
        <position position="99"/>
    </location>
</feature>
<keyword evidence="7" id="KW-0249">Electron transport</keyword>
<evidence type="ECO:0000256" key="9">
    <source>
        <dbReference type="ARBA" id="ARBA00023128"/>
    </source>
</evidence>
<reference evidence="16 17" key="1">
    <citation type="submission" date="2020-02" db="EMBL/GenBank/DDBJ databases">
        <title>A chromosome-scale genome assembly of the black bullhead catfish (Ameiurus melas).</title>
        <authorList>
            <person name="Wen M."/>
            <person name="Zham M."/>
            <person name="Cabau C."/>
            <person name="Klopp C."/>
            <person name="Donnadieu C."/>
            <person name="Roques C."/>
            <person name="Bouchez O."/>
            <person name="Lampietro C."/>
            <person name="Jouanno E."/>
            <person name="Herpin A."/>
            <person name="Louis A."/>
            <person name="Berthelot C."/>
            <person name="Parey E."/>
            <person name="Roest-Crollius H."/>
            <person name="Braasch I."/>
            <person name="Postlethwait J."/>
            <person name="Robinson-Rechavi M."/>
            <person name="Echchiki A."/>
            <person name="Begum T."/>
            <person name="Montfort J."/>
            <person name="Schartl M."/>
            <person name="Bobe J."/>
            <person name="Guiguen Y."/>
        </authorList>
    </citation>
    <scope>NUCLEOTIDE SEQUENCE [LARGE SCALE GENOMIC DNA]</scope>
    <source>
        <strain evidence="16">M_S1</strain>
        <tissue evidence="16">Blood</tissue>
    </source>
</reference>
<proteinExistence type="inferred from homology"/>
<dbReference type="GO" id="GO:0005743">
    <property type="term" value="C:mitochondrial inner membrane"/>
    <property type="evidence" value="ECO:0007669"/>
    <property type="project" value="UniProtKB-SubCell"/>
</dbReference>
<evidence type="ECO:0000256" key="10">
    <source>
        <dbReference type="ARBA" id="ARBA00023136"/>
    </source>
</evidence>
<dbReference type="GO" id="GO:0006122">
    <property type="term" value="P:mitochondrial electron transport, ubiquinol to cytochrome c"/>
    <property type="evidence" value="ECO:0007669"/>
    <property type="project" value="InterPro"/>
</dbReference>
<evidence type="ECO:0000313" key="17">
    <source>
        <dbReference type="Proteomes" id="UP000593565"/>
    </source>
</evidence>
<keyword evidence="3" id="KW-0813">Transport</keyword>
<evidence type="ECO:0000256" key="4">
    <source>
        <dbReference type="ARBA" id="ARBA00022660"/>
    </source>
</evidence>
<dbReference type="FunFam" id="1.20.5.260:FF:000001">
    <property type="entry name" value="Cytochrome b-c1 complex subunit 9"/>
    <property type="match status" value="1"/>
</dbReference>
<keyword evidence="9" id="KW-0496">Mitochondrion</keyword>